<organism evidence="1 2">
    <name type="scientific">Sphingomonas limnosediminicola</name>
    <dbReference type="NCBI Taxonomy" id="940133"/>
    <lineage>
        <taxon>Bacteria</taxon>
        <taxon>Pseudomonadati</taxon>
        <taxon>Pseudomonadota</taxon>
        <taxon>Alphaproteobacteria</taxon>
        <taxon>Sphingomonadales</taxon>
        <taxon>Sphingomonadaceae</taxon>
        <taxon>Sphingomonas</taxon>
    </lineage>
</organism>
<evidence type="ECO:0008006" key="3">
    <source>
        <dbReference type="Google" id="ProtNLM"/>
    </source>
</evidence>
<dbReference type="EMBL" id="BAABBM010000001">
    <property type="protein sequence ID" value="GAA3897648.1"/>
    <property type="molecule type" value="Genomic_DNA"/>
</dbReference>
<accession>A0ABP7LDT4</accession>
<protein>
    <recommendedName>
        <fullName evidence="3">Transposase</fullName>
    </recommendedName>
</protein>
<keyword evidence="2" id="KW-1185">Reference proteome</keyword>
<evidence type="ECO:0000313" key="1">
    <source>
        <dbReference type="EMBL" id="GAA3897648.1"/>
    </source>
</evidence>
<comment type="caution">
    <text evidence="1">The sequence shown here is derived from an EMBL/GenBank/DDBJ whole genome shotgun (WGS) entry which is preliminary data.</text>
</comment>
<reference evidence="2" key="1">
    <citation type="journal article" date="2019" name="Int. J. Syst. Evol. Microbiol.">
        <title>The Global Catalogue of Microorganisms (GCM) 10K type strain sequencing project: providing services to taxonomists for standard genome sequencing and annotation.</title>
        <authorList>
            <consortium name="The Broad Institute Genomics Platform"/>
            <consortium name="The Broad Institute Genome Sequencing Center for Infectious Disease"/>
            <person name="Wu L."/>
            <person name="Ma J."/>
        </authorList>
    </citation>
    <scope>NUCLEOTIDE SEQUENCE [LARGE SCALE GENOMIC DNA]</scope>
    <source>
        <strain evidence="2">JCM 17543</strain>
    </source>
</reference>
<proteinExistence type="predicted"/>
<name>A0ABP7LDT4_9SPHN</name>
<sequence>MAIRRQVGKVFLVTVQRGKGALQKGNGDRRAHVHARVEQLCGQRRAALGNLVEARARPIESLVDCRRFTAPQPAHCTGIAVGMGNLFGNSETRRSSFFRRVLHVPPFAVDHRVDQTVDFYLVLQCTLLAKSIISNLFGLLEKALRTGKVS</sequence>
<dbReference type="Proteomes" id="UP001500827">
    <property type="component" value="Unassembled WGS sequence"/>
</dbReference>
<evidence type="ECO:0000313" key="2">
    <source>
        <dbReference type="Proteomes" id="UP001500827"/>
    </source>
</evidence>
<gene>
    <name evidence="1" type="ORF">GCM10022276_15770</name>
</gene>